<accession>A0ABD0PRN1</accession>
<dbReference type="PANTHER" id="PTHR42902">
    <property type="entry name" value="MALATE SYNTHASE"/>
    <property type="match status" value="1"/>
</dbReference>
<sequence length="62" mass="6896">MDLTGELPDFLKDTAHIRNDPSWKVSPVPARLHCRHVDIGDLSPCDTQRLIMGLKSTAQGLQ</sequence>
<dbReference type="PANTHER" id="PTHR42902:SF2">
    <property type="entry name" value="MALATE SYNTHASE"/>
    <property type="match status" value="1"/>
</dbReference>
<dbReference type="InterPro" id="IPR011076">
    <property type="entry name" value="Malate_synth_sf"/>
</dbReference>
<proteinExistence type="predicted"/>
<dbReference type="Proteomes" id="UP001529510">
    <property type="component" value="Unassembled WGS sequence"/>
</dbReference>
<dbReference type="EMBL" id="JAMKFB020000014">
    <property type="protein sequence ID" value="KAL0176091.1"/>
    <property type="molecule type" value="Genomic_DNA"/>
</dbReference>
<keyword evidence="2" id="KW-1185">Reference proteome</keyword>
<feature type="non-terminal residue" evidence="1">
    <location>
        <position position="62"/>
    </location>
</feature>
<organism evidence="1 2">
    <name type="scientific">Cirrhinus mrigala</name>
    <name type="common">Mrigala</name>
    <dbReference type="NCBI Taxonomy" id="683832"/>
    <lineage>
        <taxon>Eukaryota</taxon>
        <taxon>Metazoa</taxon>
        <taxon>Chordata</taxon>
        <taxon>Craniata</taxon>
        <taxon>Vertebrata</taxon>
        <taxon>Euteleostomi</taxon>
        <taxon>Actinopterygii</taxon>
        <taxon>Neopterygii</taxon>
        <taxon>Teleostei</taxon>
        <taxon>Ostariophysi</taxon>
        <taxon>Cypriniformes</taxon>
        <taxon>Cyprinidae</taxon>
        <taxon>Labeoninae</taxon>
        <taxon>Labeonini</taxon>
        <taxon>Cirrhinus</taxon>
    </lineage>
</organism>
<evidence type="ECO:0000313" key="1">
    <source>
        <dbReference type="EMBL" id="KAL0176091.1"/>
    </source>
</evidence>
<gene>
    <name evidence="1" type="ORF">M9458_028421</name>
</gene>
<reference evidence="1 2" key="1">
    <citation type="submission" date="2024-05" db="EMBL/GenBank/DDBJ databases">
        <title>Genome sequencing and assembly of Indian major carp, Cirrhinus mrigala (Hamilton, 1822).</title>
        <authorList>
            <person name="Mohindra V."/>
            <person name="Chowdhury L.M."/>
            <person name="Lal K."/>
            <person name="Jena J.K."/>
        </authorList>
    </citation>
    <scope>NUCLEOTIDE SEQUENCE [LARGE SCALE GENOMIC DNA]</scope>
    <source>
        <strain evidence="1">CM1030</strain>
        <tissue evidence="1">Blood</tissue>
    </source>
</reference>
<protein>
    <recommendedName>
        <fullName evidence="3">Malate synthase</fullName>
    </recommendedName>
</protein>
<dbReference type="SUPFAM" id="SSF51645">
    <property type="entry name" value="Malate synthase G"/>
    <property type="match status" value="1"/>
</dbReference>
<dbReference type="InterPro" id="IPR006252">
    <property type="entry name" value="Malate_synthA"/>
</dbReference>
<comment type="caution">
    <text evidence="1">The sequence shown here is derived from an EMBL/GenBank/DDBJ whole genome shotgun (WGS) entry which is preliminary data.</text>
</comment>
<evidence type="ECO:0000313" key="2">
    <source>
        <dbReference type="Proteomes" id="UP001529510"/>
    </source>
</evidence>
<dbReference type="AlphaFoldDB" id="A0ABD0PRN1"/>
<evidence type="ECO:0008006" key="3">
    <source>
        <dbReference type="Google" id="ProtNLM"/>
    </source>
</evidence>
<dbReference type="Gene3D" id="3.20.20.360">
    <property type="entry name" value="Malate synthase, domain 3"/>
    <property type="match status" value="1"/>
</dbReference>
<dbReference type="InterPro" id="IPR046363">
    <property type="entry name" value="MS_N_TIM-barrel_dom"/>
</dbReference>
<name>A0ABD0PRN1_CIRMR</name>